<dbReference type="PANTHER" id="PTHR44196">
    <property type="entry name" value="DEHYDROGENASE/REDUCTASE SDR FAMILY MEMBER 7B"/>
    <property type="match status" value="1"/>
</dbReference>
<dbReference type="InterPro" id="IPR036291">
    <property type="entry name" value="NAD(P)-bd_dom_sf"/>
</dbReference>
<evidence type="ECO:0000313" key="3">
    <source>
        <dbReference type="EMBL" id="VXD24474.1"/>
    </source>
</evidence>
<sequence length="109" mass="11803">MNNKVAVVVGATWGIGAAVARKLAQTGTKLVLVARNSTQLQTLAKELETTEVLPVSTDITDPQQVDSLIQKTSDYLGQIDILINAAGAGILKQWNKMEINIQPESHLFF</sequence>
<protein>
    <submittedName>
        <fullName evidence="3">Short-chain dehydrogenase/reductase SDR</fullName>
    </submittedName>
</protein>
<evidence type="ECO:0000313" key="4">
    <source>
        <dbReference type="Proteomes" id="UP000184550"/>
    </source>
</evidence>
<dbReference type="Pfam" id="PF00106">
    <property type="entry name" value="adh_short"/>
    <property type="match status" value="1"/>
</dbReference>
<organism evidence="3 4">
    <name type="scientific">Planktothrix serta PCC 8927</name>
    <dbReference type="NCBI Taxonomy" id="671068"/>
    <lineage>
        <taxon>Bacteria</taxon>
        <taxon>Bacillati</taxon>
        <taxon>Cyanobacteriota</taxon>
        <taxon>Cyanophyceae</taxon>
        <taxon>Oscillatoriophycideae</taxon>
        <taxon>Oscillatoriales</taxon>
        <taxon>Microcoleaceae</taxon>
        <taxon>Planktothrix</taxon>
    </lineage>
</organism>
<reference evidence="3" key="1">
    <citation type="submission" date="2019-10" db="EMBL/GenBank/DDBJ databases">
        <authorList>
            <consortium name="Genoscope - CEA"/>
            <person name="William W."/>
        </authorList>
    </citation>
    <scope>NUCLEOTIDE SEQUENCE [LARGE SCALE GENOMIC DNA]</scope>
    <source>
        <strain evidence="3">BBR_PRJEB10992</strain>
    </source>
</reference>
<comment type="caution">
    <text evidence="3">The sequence shown here is derived from an EMBL/GenBank/DDBJ whole genome shotgun (WGS) entry which is preliminary data.</text>
</comment>
<name>A0A7Z9E3C7_9CYAN</name>
<comment type="similarity">
    <text evidence="1">Belongs to the short-chain dehydrogenases/reductases (SDR) family.</text>
</comment>
<dbReference type="InterPro" id="IPR002347">
    <property type="entry name" value="SDR_fam"/>
</dbReference>
<keyword evidence="4" id="KW-1185">Reference proteome</keyword>
<dbReference type="EMBL" id="CZCU02000160">
    <property type="protein sequence ID" value="VXD24474.1"/>
    <property type="molecule type" value="Genomic_DNA"/>
</dbReference>
<dbReference type="Gene3D" id="3.40.50.720">
    <property type="entry name" value="NAD(P)-binding Rossmann-like Domain"/>
    <property type="match status" value="1"/>
</dbReference>
<accession>A0A7Z9E3C7</accession>
<dbReference type="SUPFAM" id="SSF51735">
    <property type="entry name" value="NAD(P)-binding Rossmann-fold domains"/>
    <property type="match status" value="1"/>
</dbReference>
<dbReference type="RefSeq" id="WP_083625946.1">
    <property type="nucleotide sequence ID" value="NZ_LR734882.1"/>
</dbReference>
<dbReference type="GO" id="GO:0016491">
    <property type="term" value="F:oxidoreductase activity"/>
    <property type="evidence" value="ECO:0007669"/>
    <property type="project" value="UniProtKB-KW"/>
</dbReference>
<dbReference type="PANTHER" id="PTHR44196:SF1">
    <property type="entry name" value="DEHYDROGENASE_REDUCTASE SDR FAMILY MEMBER 7B"/>
    <property type="match status" value="1"/>
</dbReference>
<gene>
    <name evidence="3" type="ORF">PL8927_820070</name>
</gene>
<proteinExistence type="inferred from homology"/>
<dbReference type="Proteomes" id="UP000184550">
    <property type="component" value="Unassembled WGS sequence"/>
</dbReference>
<keyword evidence="2" id="KW-0560">Oxidoreductase</keyword>
<dbReference type="OrthoDB" id="9775296at2"/>
<dbReference type="GO" id="GO:0016020">
    <property type="term" value="C:membrane"/>
    <property type="evidence" value="ECO:0007669"/>
    <property type="project" value="TreeGrafter"/>
</dbReference>
<evidence type="ECO:0000256" key="2">
    <source>
        <dbReference type="ARBA" id="ARBA00023002"/>
    </source>
</evidence>
<dbReference type="PRINTS" id="PR00081">
    <property type="entry name" value="GDHRDH"/>
</dbReference>
<dbReference type="AlphaFoldDB" id="A0A7Z9E3C7"/>
<evidence type="ECO:0000256" key="1">
    <source>
        <dbReference type="ARBA" id="ARBA00006484"/>
    </source>
</evidence>